<keyword evidence="1" id="KW-0732">Signal</keyword>
<evidence type="ECO:0000259" key="2">
    <source>
        <dbReference type="PROSITE" id="PS51166"/>
    </source>
</evidence>
<dbReference type="SUPFAM" id="SSF53474">
    <property type="entry name" value="alpha/beta-Hydrolases"/>
    <property type="match status" value="1"/>
</dbReference>
<dbReference type="Proteomes" id="UP000709959">
    <property type="component" value="Unassembled WGS sequence"/>
</dbReference>
<comment type="caution">
    <text evidence="3">The sequence shown here is derived from an EMBL/GenBank/DDBJ whole genome shotgun (WGS) entry which is preliminary data.</text>
</comment>
<dbReference type="PANTHER" id="PTHR48098">
    <property type="entry name" value="ENTEROCHELIN ESTERASE-RELATED"/>
    <property type="match status" value="1"/>
</dbReference>
<dbReference type="InterPro" id="IPR050583">
    <property type="entry name" value="Mycobacterial_A85_antigen"/>
</dbReference>
<proteinExistence type="predicted"/>
<evidence type="ECO:0000256" key="1">
    <source>
        <dbReference type="SAM" id="SignalP"/>
    </source>
</evidence>
<dbReference type="InterPro" id="IPR029058">
    <property type="entry name" value="AB_hydrolase_fold"/>
</dbReference>
<organism evidence="3 4">
    <name type="scientific">Candidatus Geothrix odensensis</name>
    <dbReference type="NCBI Taxonomy" id="2954440"/>
    <lineage>
        <taxon>Bacteria</taxon>
        <taxon>Pseudomonadati</taxon>
        <taxon>Acidobacteriota</taxon>
        <taxon>Holophagae</taxon>
        <taxon>Holophagales</taxon>
        <taxon>Holophagaceae</taxon>
        <taxon>Geothrix</taxon>
    </lineage>
</organism>
<dbReference type="GO" id="GO:2001070">
    <property type="term" value="F:starch binding"/>
    <property type="evidence" value="ECO:0007669"/>
    <property type="project" value="InterPro"/>
</dbReference>
<dbReference type="SUPFAM" id="SSF49452">
    <property type="entry name" value="Starch-binding domain-like"/>
    <property type="match status" value="1"/>
</dbReference>
<dbReference type="InterPro" id="IPR000801">
    <property type="entry name" value="Esterase-like"/>
</dbReference>
<dbReference type="Gene3D" id="2.60.40.10">
    <property type="entry name" value="Immunoglobulins"/>
    <property type="match status" value="1"/>
</dbReference>
<evidence type="ECO:0000313" key="4">
    <source>
        <dbReference type="Proteomes" id="UP000709959"/>
    </source>
</evidence>
<dbReference type="Pfam" id="PF00756">
    <property type="entry name" value="Esterase"/>
    <property type="match status" value="1"/>
</dbReference>
<dbReference type="InterPro" id="IPR013783">
    <property type="entry name" value="Ig-like_fold"/>
</dbReference>
<feature type="chain" id="PRO_5037941777" evidence="1">
    <location>
        <begin position="29"/>
        <end position="402"/>
    </location>
</feature>
<sequence>MPVSPSPFLWQRCCLVALCLAPALPLKSQPAAKVAVGFQVTVPATTPRDAALHVAGNMNGWNPGDPQWQLRRQADGTWSGQFLLEPGYALQFKLTRGSWETVEKDAKGGELPNRTVEVGPATTVRIQVASWRDQAPGAAVTHTVSGDLRLIEDFAMPQLATTRTLRILLPPGYETSGRRYPVLYMHDAQNLFDAATSFAGEWNVDETLTKLSASGELPAMIVVGIDHGGKERLAEYSPYRDERIPTAKGDAYADFLVQTLKPWVDRTYRTKPEATHTALAGSSLGGLISLHTALRHPGAFAKVACFSSSFWVGERQMLKEAAHAKPAPALRLYLDIGDREAGAPAHSRQAVQDTQDVATALQGRGLGAERLRVVVAPGARHTESAWAARFPAALRWLFQAAP</sequence>
<accession>A0A936F1B7</accession>
<keyword evidence="3" id="KW-0378">Hydrolase</keyword>
<dbReference type="GO" id="GO:0016787">
    <property type="term" value="F:hydrolase activity"/>
    <property type="evidence" value="ECO:0007669"/>
    <property type="project" value="UniProtKB-KW"/>
</dbReference>
<dbReference type="EMBL" id="JADKCH010000004">
    <property type="protein sequence ID" value="MBK8572308.1"/>
    <property type="molecule type" value="Genomic_DNA"/>
</dbReference>
<dbReference type="PANTHER" id="PTHR48098:SF6">
    <property type="entry name" value="FERRI-BACILLIBACTIN ESTERASE BESA"/>
    <property type="match status" value="1"/>
</dbReference>
<gene>
    <name evidence="3" type="ORF">IPN91_06590</name>
</gene>
<evidence type="ECO:0000313" key="3">
    <source>
        <dbReference type="EMBL" id="MBK8572308.1"/>
    </source>
</evidence>
<feature type="domain" description="CBM20" evidence="2">
    <location>
        <begin position="28"/>
        <end position="133"/>
    </location>
</feature>
<dbReference type="AlphaFoldDB" id="A0A936F1B7"/>
<dbReference type="InterPro" id="IPR002044">
    <property type="entry name" value="CBM20"/>
</dbReference>
<dbReference type="InterPro" id="IPR013784">
    <property type="entry name" value="Carb-bd-like_fold"/>
</dbReference>
<protein>
    <submittedName>
        <fullName evidence="3">Alpha/beta hydrolase</fullName>
    </submittedName>
</protein>
<feature type="signal peptide" evidence="1">
    <location>
        <begin position="1"/>
        <end position="28"/>
    </location>
</feature>
<dbReference type="SMART" id="SM01065">
    <property type="entry name" value="CBM_2"/>
    <property type="match status" value="1"/>
</dbReference>
<reference evidence="3 4" key="1">
    <citation type="submission" date="2020-10" db="EMBL/GenBank/DDBJ databases">
        <title>Connecting structure to function with the recovery of over 1000 high-quality activated sludge metagenome-assembled genomes encoding full-length rRNA genes using long-read sequencing.</title>
        <authorList>
            <person name="Singleton C.M."/>
            <person name="Petriglieri F."/>
            <person name="Kristensen J.M."/>
            <person name="Kirkegaard R.H."/>
            <person name="Michaelsen T.Y."/>
            <person name="Andersen M.H."/>
            <person name="Karst S.M."/>
            <person name="Dueholm M.S."/>
            <person name="Nielsen P.H."/>
            <person name="Albertsen M."/>
        </authorList>
    </citation>
    <scope>NUCLEOTIDE SEQUENCE [LARGE SCALE GENOMIC DNA]</scope>
    <source>
        <strain evidence="3">OdNE_18-Q3-R46-58_MAXAC.008</strain>
    </source>
</reference>
<name>A0A936F1B7_9BACT</name>
<dbReference type="Gene3D" id="3.40.50.1820">
    <property type="entry name" value="alpha/beta hydrolase"/>
    <property type="match status" value="1"/>
</dbReference>
<dbReference type="PROSITE" id="PS51166">
    <property type="entry name" value="CBM20"/>
    <property type="match status" value="1"/>
</dbReference>